<dbReference type="Proteomes" id="UP000469670">
    <property type="component" value="Unassembled WGS sequence"/>
</dbReference>
<comment type="similarity">
    <text evidence="1 3">Belongs to the DapA family.</text>
</comment>
<dbReference type="SUPFAM" id="SSF51569">
    <property type="entry name" value="Aldolase"/>
    <property type="match status" value="1"/>
</dbReference>
<dbReference type="AlphaFoldDB" id="A0A7K3RYJ4"/>
<dbReference type="CDD" id="cd00408">
    <property type="entry name" value="DHDPS-like"/>
    <property type="match status" value="1"/>
</dbReference>
<reference evidence="5 6" key="1">
    <citation type="submission" date="2020-01" db="EMBL/GenBank/DDBJ databases">
        <title>Insect and environment-associated Actinomycetes.</title>
        <authorList>
            <person name="Currrie C."/>
            <person name="Chevrette M."/>
            <person name="Carlson C."/>
            <person name="Stubbendieck R."/>
            <person name="Wendt-Pienkowski E."/>
        </authorList>
    </citation>
    <scope>NUCLEOTIDE SEQUENCE [LARGE SCALE GENOMIC DNA]</scope>
    <source>
        <strain evidence="5 6">SID7590</strain>
    </source>
</reference>
<dbReference type="RefSeq" id="WP_164203964.1">
    <property type="nucleotide sequence ID" value="NZ_JAAGMP010000853.1"/>
</dbReference>
<dbReference type="InterPro" id="IPR002220">
    <property type="entry name" value="DapA-like"/>
</dbReference>
<dbReference type="PANTHER" id="PTHR12128:SF66">
    <property type="entry name" value="4-HYDROXY-2-OXOGLUTARATE ALDOLASE, MITOCHONDRIAL"/>
    <property type="match status" value="1"/>
</dbReference>
<proteinExistence type="inferred from homology"/>
<gene>
    <name evidence="5" type="ORF">G3I50_18940</name>
</gene>
<evidence type="ECO:0000313" key="5">
    <source>
        <dbReference type="EMBL" id="NEC20304.1"/>
    </source>
</evidence>
<feature type="binding site" evidence="4">
    <location>
        <position position="210"/>
    </location>
    <ligand>
        <name>pyruvate</name>
        <dbReference type="ChEBI" id="CHEBI:15361"/>
    </ligand>
</feature>
<dbReference type="GO" id="GO:0008840">
    <property type="term" value="F:4-hydroxy-tetrahydrodipicolinate synthase activity"/>
    <property type="evidence" value="ECO:0007669"/>
    <property type="project" value="TreeGrafter"/>
</dbReference>
<dbReference type="InterPro" id="IPR013785">
    <property type="entry name" value="Aldolase_TIM"/>
</dbReference>
<dbReference type="PANTHER" id="PTHR12128">
    <property type="entry name" value="DIHYDRODIPICOLINATE SYNTHASE"/>
    <property type="match status" value="1"/>
</dbReference>
<sequence>MSPSSTPIGLIPILATPFDDSGRLDTVSLRSLVEFELGCGVDGLAVFGMASEGFALTAEERAGILRAVREVAGKDFPVVAGVNGTSTVVAVEQARQAAEGGAGQLMVLPPFLAKPSRQQVIDFYGEVAASTDASVMIQDAPGVTGVPIDAAAITTLSAVAGITSVKVEAPPTPLKVASVVATVPGRFAVLGGQNAVSLIEEYDNGSVGTMPACEFSDLLRAILDDLAAGRRAEARAAFGRLLPLIQIGMRAGQAWAVHKEVLRRRGVIASGAVRLPAQELDPLTAKALHEILDDLDLPHGRKVRT</sequence>
<dbReference type="Gene3D" id="3.20.20.70">
    <property type="entry name" value="Aldolase class I"/>
    <property type="match status" value="1"/>
</dbReference>
<evidence type="ECO:0000256" key="1">
    <source>
        <dbReference type="ARBA" id="ARBA00007592"/>
    </source>
</evidence>
<organism evidence="5 6">
    <name type="scientific">Streptomyces parvus</name>
    <dbReference type="NCBI Taxonomy" id="66428"/>
    <lineage>
        <taxon>Bacteria</taxon>
        <taxon>Bacillati</taxon>
        <taxon>Actinomycetota</taxon>
        <taxon>Actinomycetes</taxon>
        <taxon>Kitasatosporales</taxon>
        <taxon>Streptomycetaceae</taxon>
        <taxon>Streptomyces</taxon>
    </lineage>
</organism>
<dbReference type="EMBL" id="JAAGMP010000853">
    <property type="protein sequence ID" value="NEC20304.1"/>
    <property type="molecule type" value="Genomic_DNA"/>
</dbReference>
<dbReference type="GO" id="GO:0005829">
    <property type="term" value="C:cytosol"/>
    <property type="evidence" value="ECO:0007669"/>
    <property type="project" value="TreeGrafter"/>
</dbReference>
<dbReference type="PIRSF" id="PIRSF001365">
    <property type="entry name" value="DHDPS"/>
    <property type="match status" value="1"/>
</dbReference>
<dbReference type="Pfam" id="PF00701">
    <property type="entry name" value="DHDPS"/>
    <property type="match status" value="1"/>
</dbReference>
<accession>A0A7K3RYJ4</accession>
<evidence type="ECO:0000256" key="3">
    <source>
        <dbReference type="PIRNR" id="PIRNR001365"/>
    </source>
</evidence>
<evidence type="ECO:0000256" key="2">
    <source>
        <dbReference type="ARBA" id="ARBA00023239"/>
    </source>
</evidence>
<comment type="caution">
    <text evidence="5">The sequence shown here is derived from an EMBL/GenBank/DDBJ whole genome shotgun (WGS) entry which is preliminary data.</text>
</comment>
<evidence type="ECO:0000256" key="4">
    <source>
        <dbReference type="PIRSR" id="PIRSR001365-2"/>
    </source>
</evidence>
<dbReference type="SMART" id="SM01130">
    <property type="entry name" value="DHDPS"/>
    <property type="match status" value="1"/>
</dbReference>
<evidence type="ECO:0000313" key="6">
    <source>
        <dbReference type="Proteomes" id="UP000469670"/>
    </source>
</evidence>
<dbReference type="PRINTS" id="PR00146">
    <property type="entry name" value="DHPICSNTHASE"/>
</dbReference>
<protein>
    <submittedName>
        <fullName evidence="5">Dihydrodipicolinate synthase family protein</fullName>
    </submittedName>
</protein>
<name>A0A7K3RYJ4_9ACTN</name>
<keyword evidence="2 3" id="KW-0456">Lyase</keyword>